<accession>A0A947D122</accession>
<gene>
    <name evidence="2" type="ORF">KL771_04320</name>
</gene>
<dbReference type="Pfam" id="PF20057">
    <property type="entry name" value="DUF6456"/>
    <property type="match status" value="1"/>
</dbReference>
<evidence type="ECO:0000259" key="1">
    <source>
        <dbReference type="Pfam" id="PF20057"/>
    </source>
</evidence>
<evidence type="ECO:0000313" key="3">
    <source>
        <dbReference type="Proteomes" id="UP000766595"/>
    </source>
</evidence>
<feature type="domain" description="DUF6456" evidence="1">
    <location>
        <begin position="99"/>
        <end position="232"/>
    </location>
</feature>
<proteinExistence type="predicted"/>
<protein>
    <recommendedName>
        <fullName evidence="1">DUF6456 domain-containing protein</fullName>
    </recommendedName>
</protein>
<dbReference type="AlphaFoldDB" id="A0A947D122"/>
<sequence>MEKPEKIARLLAFLAAGPAEQEASGSLRRIGVAGLARLRVDAADLERSLRDGLTARVADGSVALTARGRDRVAASGGPAGRVVARRLDDGATDTAAVLVNDAESPLAWLFRRRGADGAPLVPEAEFRAGERLRIEFTRAGLMPSVTSNWRTGLASARGARGGPAEATDAALAARDRVRAALDAVGPELSGILVDVCCFLKGLEAVEAERRWPARSAKVVLRLALARLASHYDGPHPDARRSAPMRHWGAADYRPAVNGGTAA</sequence>
<organism evidence="2 3">
    <name type="scientific">Prosthecodimorpha staleyi</name>
    <dbReference type="NCBI Taxonomy" id="2840188"/>
    <lineage>
        <taxon>Bacteria</taxon>
        <taxon>Pseudomonadati</taxon>
        <taxon>Pseudomonadota</taxon>
        <taxon>Alphaproteobacteria</taxon>
        <taxon>Hyphomicrobiales</taxon>
        <taxon>Ancalomicrobiaceae</taxon>
        <taxon>Prosthecodimorpha</taxon>
    </lineage>
</organism>
<comment type="caution">
    <text evidence="2">The sequence shown here is derived from an EMBL/GenBank/DDBJ whole genome shotgun (WGS) entry which is preliminary data.</text>
</comment>
<dbReference type="RefSeq" id="WP_261967328.1">
    <property type="nucleotide sequence ID" value="NZ_JAHHZF010000002.1"/>
</dbReference>
<evidence type="ECO:0000313" key="2">
    <source>
        <dbReference type="EMBL" id="MBT9288661.1"/>
    </source>
</evidence>
<dbReference type="EMBL" id="JAHHZF010000002">
    <property type="protein sequence ID" value="MBT9288661.1"/>
    <property type="molecule type" value="Genomic_DNA"/>
</dbReference>
<keyword evidence="3" id="KW-1185">Reference proteome</keyword>
<dbReference type="InterPro" id="IPR045599">
    <property type="entry name" value="DUF6456"/>
</dbReference>
<dbReference type="Proteomes" id="UP000766595">
    <property type="component" value="Unassembled WGS sequence"/>
</dbReference>
<reference evidence="2 3" key="1">
    <citation type="submission" date="2021-06" db="EMBL/GenBank/DDBJ databases">
        <authorList>
            <person name="Grouzdev D.S."/>
            <person name="Koziaeva V."/>
        </authorList>
    </citation>
    <scope>NUCLEOTIDE SEQUENCE [LARGE SCALE GENOMIC DNA]</scope>
    <source>
        <strain evidence="2 3">22</strain>
    </source>
</reference>
<name>A0A947D122_9HYPH</name>